<accession>A0A0C3H9V1</accession>
<dbReference type="PANTHER" id="PTHR12993">
    <property type="entry name" value="N-ACETYLGLUCOSAMINYL-PHOSPHATIDYLINOSITOL DE-N-ACETYLASE-RELATED"/>
    <property type="match status" value="1"/>
</dbReference>
<reference evidence="3 4" key="1">
    <citation type="submission" date="2014-04" db="EMBL/GenBank/DDBJ databases">
        <authorList>
            <consortium name="DOE Joint Genome Institute"/>
            <person name="Kuo A."/>
            <person name="Martino E."/>
            <person name="Perotto S."/>
            <person name="Kohler A."/>
            <person name="Nagy L.G."/>
            <person name="Floudas D."/>
            <person name="Copeland A."/>
            <person name="Barry K.W."/>
            <person name="Cichocki N."/>
            <person name="Veneault-Fourrey C."/>
            <person name="LaButti K."/>
            <person name="Lindquist E.A."/>
            <person name="Lipzen A."/>
            <person name="Lundell T."/>
            <person name="Morin E."/>
            <person name="Murat C."/>
            <person name="Sun H."/>
            <person name="Tunlid A."/>
            <person name="Henrissat B."/>
            <person name="Grigoriev I.V."/>
            <person name="Hibbett D.S."/>
            <person name="Martin F."/>
            <person name="Nordberg H.P."/>
            <person name="Cantor M.N."/>
            <person name="Hua S.X."/>
        </authorList>
    </citation>
    <scope>NUCLEOTIDE SEQUENCE [LARGE SCALE GENOMIC DNA]</scope>
    <source>
        <strain evidence="3 4">Zn</strain>
    </source>
</reference>
<dbReference type="GO" id="GO:0000225">
    <property type="term" value="F:N-acetylglucosaminylphosphatidylinositol deacetylase activity"/>
    <property type="evidence" value="ECO:0007669"/>
    <property type="project" value="UniProtKB-EC"/>
</dbReference>
<reference evidence="4" key="2">
    <citation type="submission" date="2015-01" db="EMBL/GenBank/DDBJ databases">
        <title>Evolutionary Origins and Diversification of the Mycorrhizal Mutualists.</title>
        <authorList>
            <consortium name="DOE Joint Genome Institute"/>
            <consortium name="Mycorrhizal Genomics Consortium"/>
            <person name="Kohler A."/>
            <person name="Kuo A."/>
            <person name="Nagy L.G."/>
            <person name="Floudas D."/>
            <person name="Copeland A."/>
            <person name="Barry K.W."/>
            <person name="Cichocki N."/>
            <person name="Veneault-Fourrey C."/>
            <person name="LaButti K."/>
            <person name="Lindquist E.A."/>
            <person name="Lipzen A."/>
            <person name="Lundell T."/>
            <person name="Morin E."/>
            <person name="Murat C."/>
            <person name="Riley R."/>
            <person name="Ohm R."/>
            <person name="Sun H."/>
            <person name="Tunlid A."/>
            <person name="Henrissat B."/>
            <person name="Grigoriev I.V."/>
            <person name="Hibbett D.S."/>
            <person name="Martin F."/>
        </authorList>
    </citation>
    <scope>NUCLEOTIDE SEQUENCE [LARGE SCALE GENOMIC DNA]</scope>
    <source>
        <strain evidence="4">Zn</strain>
    </source>
</reference>
<sequence length="286" mass="31705">MQLYLLSTLPILAVVLWLYTVSVTGSRFPKLRNKRICLLIAHPDDEAMFFAPTLLALTDPQLGNHVKILCLSSGNADGLGETRKKELVKSSMSLGLRNEDDVFIIESADFEDSMATTWDKTKIASLLSAAFAPNLAKPMKSKGVEAPTATIDVLLTFDQSGVSLHPNHISLFHGARHFIASLIHNHPGWQCPVDLYTLTSVNIARKYSSFLDSMLSILIMAFSKRQSGDHPSPLLFVSGAGQIRTAQKAMTTAHKSQMKWFRWGWIGLSRYMVVNDLSLEKVTTSR</sequence>
<dbReference type="Pfam" id="PF02585">
    <property type="entry name" value="PIG-L"/>
    <property type="match status" value="1"/>
</dbReference>
<dbReference type="GO" id="GO:0016020">
    <property type="term" value="C:membrane"/>
    <property type="evidence" value="ECO:0007669"/>
    <property type="project" value="GOC"/>
</dbReference>
<proteinExistence type="inferred from homology"/>
<dbReference type="AlphaFoldDB" id="A0A0C3H9V1"/>
<evidence type="ECO:0000256" key="1">
    <source>
        <dbReference type="ARBA" id="ARBA00006066"/>
    </source>
</evidence>
<dbReference type="EMBL" id="KN832872">
    <property type="protein sequence ID" value="KIN05031.1"/>
    <property type="molecule type" value="Genomic_DNA"/>
</dbReference>
<evidence type="ECO:0000313" key="3">
    <source>
        <dbReference type="EMBL" id="KIN05031.1"/>
    </source>
</evidence>
<evidence type="ECO:0000256" key="2">
    <source>
        <dbReference type="ARBA" id="ARBA00012176"/>
    </source>
</evidence>
<organism evidence="3 4">
    <name type="scientific">Oidiodendron maius (strain Zn)</name>
    <dbReference type="NCBI Taxonomy" id="913774"/>
    <lineage>
        <taxon>Eukaryota</taxon>
        <taxon>Fungi</taxon>
        <taxon>Dikarya</taxon>
        <taxon>Ascomycota</taxon>
        <taxon>Pezizomycotina</taxon>
        <taxon>Leotiomycetes</taxon>
        <taxon>Leotiomycetes incertae sedis</taxon>
        <taxon>Myxotrichaceae</taxon>
        <taxon>Oidiodendron</taxon>
    </lineage>
</organism>
<dbReference type="SUPFAM" id="SSF102588">
    <property type="entry name" value="LmbE-like"/>
    <property type="match status" value="1"/>
</dbReference>
<dbReference type="InParanoid" id="A0A0C3H9V1"/>
<comment type="similarity">
    <text evidence="1">Belongs to the PIGL family.</text>
</comment>
<dbReference type="OrthoDB" id="440160at2759"/>
<dbReference type="EC" id="3.5.1.89" evidence="2"/>
<evidence type="ECO:0000313" key="4">
    <source>
        <dbReference type="Proteomes" id="UP000054321"/>
    </source>
</evidence>
<dbReference type="Gene3D" id="3.40.50.10320">
    <property type="entry name" value="LmbE-like"/>
    <property type="match status" value="1"/>
</dbReference>
<dbReference type="HOGENOM" id="CLU_034979_0_0_1"/>
<dbReference type="InterPro" id="IPR003737">
    <property type="entry name" value="GlcNAc_PI_deacetylase-related"/>
</dbReference>
<dbReference type="GO" id="GO:0005783">
    <property type="term" value="C:endoplasmic reticulum"/>
    <property type="evidence" value="ECO:0007669"/>
    <property type="project" value="TreeGrafter"/>
</dbReference>
<dbReference type="STRING" id="913774.A0A0C3H9V1"/>
<dbReference type="InterPro" id="IPR024078">
    <property type="entry name" value="LmbE-like_dom_sf"/>
</dbReference>
<dbReference type="UniPathway" id="UPA00196"/>
<keyword evidence="4" id="KW-1185">Reference proteome</keyword>
<dbReference type="FunCoup" id="A0A0C3H9V1">
    <property type="interactions" value="553"/>
</dbReference>
<name>A0A0C3H9V1_OIDMZ</name>
<gene>
    <name evidence="3" type="ORF">OIDMADRAFT_157616</name>
</gene>
<protein>
    <recommendedName>
        <fullName evidence="2">N-acetylglucosaminylphosphatidylinositol deacetylase</fullName>
        <ecNumber evidence="2">3.5.1.89</ecNumber>
    </recommendedName>
</protein>
<dbReference type="GO" id="GO:0006506">
    <property type="term" value="P:GPI anchor biosynthetic process"/>
    <property type="evidence" value="ECO:0007669"/>
    <property type="project" value="UniProtKB-UniPathway"/>
</dbReference>
<dbReference type="PANTHER" id="PTHR12993:SF11">
    <property type="entry name" value="N-ACETYLGLUCOSAMINYL-PHOSPHATIDYLINOSITOL DE-N-ACETYLASE"/>
    <property type="match status" value="1"/>
</dbReference>
<dbReference type="Proteomes" id="UP000054321">
    <property type="component" value="Unassembled WGS sequence"/>
</dbReference>